<sequence length="64" mass="7257">MPTALGLGKRPIRGLCAYAHESGASREKRWQGALRHGKAELLEGRMIMDARQSLTFWHTPWIVL</sequence>
<reference evidence="1 2" key="1">
    <citation type="submission" date="2018-06" db="EMBL/GenBank/DDBJ databases">
        <title>Comparative genomics of Brasilonema spp. strains.</title>
        <authorList>
            <person name="Alvarenga D.O."/>
            <person name="Fiore M.F."/>
            <person name="Varani A.M."/>
        </authorList>
    </citation>
    <scope>NUCLEOTIDE SEQUENCE [LARGE SCALE GENOMIC DNA]</scope>
    <source>
        <strain evidence="1 2">CENA114</strain>
    </source>
</reference>
<protein>
    <submittedName>
        <fullName evidence="1">Uncharacterized protein</fullName>
    </submittedName>
</protein>
<gene>
    <name evidence="1" type="ORF">DP114_31555</name>
</gene>
<keyword evidence="2" id="KW-1185">Reference proteome</keyword>
<dbReference type="EMBL" id="CP030118">
    <property type="protein sequence ID" value="QDL11830.1"/>
    <property type="molecule type" value="Genomic_DNA"/>
</dbReference>
<evidence type="ECO:0000313" key="1">
    <source>
        <dbReference type="EMBL" id="QDL11830.1"/>
    </source>
</evidence>
<dbReference type="KEGG" id="bsen:DP114_31555"/>
<name>A0A856MP14_9CYAN</name>
<organism evidence="1 2">
    <name type="scientific">Brasilonema sennae CENA114</name>
    <dbReference type="NCBI Taxonomy" id="415709"/>
    <lineage>
        <taxon>Bacteria</taxon>
        <taxon>Bacillati</taxon>
        <taxon>Cyanobacteriota</taxon>
        <taxon>Cyanophyceae</taxon>
        <taxon>Nostocales</taxon>
        <taxon>Scytonemataceae</taxon>
        <taxon>Brasilonema</taxon>
        <taxon>Bromeliae group (in: Brasilonema)</taxon>
    </lineage>
</organism>
<proteinExistence type="predicted"/>
<dbReference type="Proteomes" id="UP000503129">
    <property type="component" value="Chromosome"/>
</dbReference>
<evidence type="ECO:0000313" key="2">
    <source>
        <dbReference type="Proteomes" id="UP000503129"/>
    </source>
</evidence>
<accession>A0A856MP14</accession>
<dbReference type="AlphaFoldDB" id="A0A856MP14"/>